<name>F6F044_SPHCR</name>
<keyword evidence="4" id="KW-1185">Reference proteome</keyword>
<dbReference type="HOGENOM" id="CLU_164733_1_0_5"/>
<evidence type="ECO:0000256" key="1">
    <source>
        <dbReference type="SAM" id="MobiDB-lite"/>
    </source>
</evidence>
<dbReference type="InterPro" id="IPR019301">
    <property type="entry name" value="Flagellar_prot_FlgJ_N"/>
</dbReference>
<organism evidence="3 4">
    <name type="scientific">Sphingobium chlorophenolicum L-1</name>
    <dbReference type="NCBI Taxonomy" id="690566"/>
    <lineage>
        <taxon>Bacteria</taxon>
        <taxon>Pseudomonadati</taxon>
        <taxon>Pseudomonadota</taxon>
        <taxon>Alphaproteobacteria</taxon>
        <taxon>Sphingomonadales</taxon>
        <taxon>Sphingomonadaceae</taxon>
        <taxon>Sphingobium</taxon>
    </lineage>
</organism>
<dbReference type="EMBL" id="CP002798">
    <property type="protein sequence ID" value="AEG50268.1"/>
    <property type="molecule type" value="Genomic_DNA"/>
</dbReference>
<keyword evidence="3" id="KW-0966">Cell projection</keyword>
<evidence type="ECO:0000313" key="3">
    <source>
        <dbReference type="EMBL" id="AEG50268.1"/>
    </source>
</evidence>
<evidence type="ECO:0000313" key="4">
    <source>
        <dbReference type="Proteomes" id="UP000007150"/>
    </source>
</evidence>
<dbReference type="RefSeq" id="WP_013848504.1">
    <property type="nucleotide sequence ID" value="NC_015593.1"/>
</dbReference>
<dbReference type="AlphaFoldDB" id="F6F044"/>
<dbReference type="Pfam" id="PF10135">
    <property type="entry name" value="Rod-binding"/>
    <property type="match status" value="1"/>
</dbReference>
<sequence>MQIGATTGTAAQPASTPNSARNRASLEKAAQQFEAIFLRQMMGAMRSASLAEGISDSSATDQFRDMADARTADSMASRGTLGIAEMLMHQFGARPGASAPASPADKAE</sequence>
<reference evidence="3 4" key="1">
    <citation type="submission" date="2011-05" db="EMBL/GenBank/DDBJ databases">
        <title>Complete sequence of chromosome 1 of Sphingobium chlorophenolicum L-1.</title>
        <authorList>
            <consortium name="US DOE Joint Genome Institute"/>
            <person name="Lucas S."/>
            <person name="Han J."/>
            <person name="Lapidus A."/>
            <person name="Cheng J.-F."/>
            <person name="Goodwin L."/>
            <person name="Pitluck S."/>
            <person name="Peters L."/>
            <person name="Daligault H."/>
            <person name="Han C."/>
            <person name="Tapia R."/>
            <person name="Land M."/>
            <person name="Hauser L."/>
            <person name="Kyrpides N."/>
            <person name="Ivanova N."/>
            <person name="Pagani I."/>
            <person name="Turner P."/>
            <person name="Copley S."/>
            <person name="Woyke T."/>
        </authorList>
    </citation>
    <scope>NUCLEOTIDE SEQUENCE [LARGE SCALE GENOMIC DNA]</scope>
    <source>
        <strain evidence="3 4">L-1</strain>
    </source>
</reference>
<gene>
    <name evidence="3" type="ORF">Sphch_2623</name>
</gene>
<accession>F6F044</accession>
<feature type="domain" description="Flagellar protein FlgJ N-terminal" evidence="2">
    <location>
        <begin position="44"/>
        <end position="90"/>
    </location>
</feature>
<dbReference type="STRING" id="690566.Sphch_2623"/>
<keyword evidence="3" id="KW-0282">Flagellum</keyword>
<feature type="region of interest" description="Disordered" evidence="1">
    <location>
        <begin position="1"/>
        <end position="27"/>
    </location>
</feature>
<feature type="compositionally biased region" description="Polar residues" evidence="1">
    <location>
        <begin position="1"/>
        <end position="22"/>
    </location>
</feature>
<evidence type="ECO:0000259" key="2">
    <source>
        <dbReference type="Pfam" id="PF10135"/>
    </source>
</evidence>
<dbReference type="KEGG" id="sch:Sphch_2623"/>
<dbReference type="Proteomes" id="UP000007150">
    <property type="component" value="Chromosome 1"/>
</dbReference>
<keyword evidence="3" id="KW-0969">Cilium</keyword>
<protein>
    <submittedName>
        <fullName evidence="3">Flagellar protein FlgJ</fullName>
    </submittedName>
</protein>
<proteinExistence type="predicted"/>